<dbReference type="EMBL" id="CP011541">
    <property type="protein sequence ID" value="AKK01967.1"/>
    <property type="molecule type" value="Genomic_DNA"/>
</dbReference>
<name>A0A0G3GSX4_9CORY</name>
<accession>A0A0G3GSX4</accession>
<dbReference type="Pfam" id="PF07730">
    <property type="entry name" value="HisKA_3"/>
    <property type="match status" value="1"/>
</dbReference>
<keyword evidence="12" id="KW-1185">Reference proteome</keyword>
<evidence type="ECO:0000256" key="3">
    <source>
        <dbReference type="ARBA" id="ARBA00022553"/>
    </source>
</evidence>
<feature type="domain" description="Signal transduction histidine kinase subgroup 3 dimerisation and phosphoacceptor" evidence="10">
    <location>
        <begin position="178"/>
        <end position="240"/>
    </location>
</feature>
<dbReference type="CDD" id="cd16917">
    <property type="entry name" value="HATPase_UhpB-NarQ-NarX-like"/>
    <property type="match status" value="1"/>
</dbReference>
<proteinExistence type="predicted"/>
<dbReference type="RefSeq" id="WP_052843238.1">
    <property type="nucleotide sequence ID" value="NZ_CP011541.1"/>
</dbReference>
<keyword evidence="5" id="KW-0547">Nucleotide-binding</keyword>
<protein>
    <recommendedName>
        <fullName evidence="2">histidine kinase</fullName>
        <ecNumber evidence="2">2.7.13.3</ecNumber>
    </recommendedName>
</protein>
<evidence type="ECO:0000256" key="6">
    <source>
        <dbReference type="ARBA" id="ARBA00022777"/>
    </source>
</evidence>
<evidence type="ECO:0000256" key="2">
    <source>
        <dbReference type="ARBA" id="ARBA00012438"/>
    </source>
</evidence>
<organism evidence="11 12">
    <name type="scientific">Corynebacterium epidermidicanis</name>
    <dbReference type="NCBI Taxonomy" id="1050174"/>
    <lineage>
        <taxon>Bacteria</taxon>
        <taxon>Bacillati</taxon>
        <taxon>Actinomycetota</taxon>
        <taxon>Actinomycetes</taxon>
        <taxon>Mycobacteriales</taxon>
        <taxon>Corynebacteriaceae</taxon>
        <taxon>Corynebacterium</taxon>
    </lineage>
</organism>
<dbReference type="AlphaFoldDB" id="A0A0G3GSX4"/>
<dbReference type="GO" id="GO:0005524">
    <property type="term" value="F:ATP binding"/>
    <property type="evidence" value="ECO:0007669"/>
    <property type="project" value="UniProtKB-KW"/>
</dbReference>
<keyword evidence="7" id="KW-0067">ATP-binding</keyword>
<keyword evidence="3" id="KW-0597">Phosphoprotein</keyword>
<dbReference type="Gene3D" id="3.30.565.10">
    <property type="entry name" value="Histidine kinase-like ATPase, C-terminal domain"/>
    <property type="match status" value="1"/>
</dbReference>
<dbReference type="Proteomes" id="UP000035368">
    <property type="component" value="Chromosome"/>
</dbReference>
<reference evidence="11 12" key="1">
    <citation type="submission" date="2015-05" db="EMBL/GenBank/DDBJ databases">
        <title>Complete genome sequence of Corynebacterium epidermidicanis DSM 45586, isolated from the skin of a dog suffering from pruritus.</title>
        <authorList>
            <person name="Ruckert C."/>
            <person name="Albersmeier A."/>
            <person name="Winkler A."/>
            <person name="Tauch A."/>
        </authorList>
    </citation>
    <scope>NUCLEOTIDE SEQUENCE [LARGE SCALE GENOMIC DNA]</scope>
    <source>
        <strain evidence="11 12">DSM 45586</strain>
    </source>
</reference>
<keyword evidence="9" id="KW-0812">Transmembrane</keyword>
<feature type="transmembrane region" description="Helical" evidence="9">
    <location>
        <begin position="99"/>
        <end position="116"/>
    </location>
</feature>
<dbReference type="KEGG" id="cei:CEPID_00365"/>
<dbReference type="InterPro" id="IPR036890">
    <property type="entry name" value="HATPase_C_sf"/>
</dbReference>
<evidence type="ECO:0000256" key="4">
    <source>
        <dbReference type="ARBA" id="ARBA00022679"/>
    </source>
</evidence>
<dbReference type="STRING" id="1050174.CEPID_00365"/>
<feature type="transmembrane region" description="Helical" evidence="9">
    <location>
        <begin position="54"/>
        <end position="87"/>
    </location>
</feature>
<evidence type="ECO:0000313" key="12">
    <source>
        <dbReference type="Proteomes" id="UP000035368"/>
    </source>
</evidence>
<evidence type="ECO:0000256" key="7">
    <source>
        <dbReference type="ARBA" id="ARBA00022840"/>
    </source>
</evidence>
<evidence type="ECO:0000256" key="1">
    <source>
        <dbReference type="ARBA" id="ARBA00000085"/>
    </source>
</evidence>
<evidence type="ECO:0000256" key="9">
    <source>
        <dbReference type="SAM" id="Phobius"/>
    </source>
</evidence>
<gene>
    <name evidence="11" type="ORF">CEPID_00365</name>
</gene>
<dbReference type="PATRIC" id="fig|1050174.4.peg.77"/>
<feature type="transmembrane region" description="Helical" evidence="9">
    <location>
        <begin position="12"/>
        <end position="34"/>
    </location>
</feature>
<dbReference type="Gene3D" id="1.20.5.1930">
    <property type="match status" value="1"/>
</dbReference>
<sequence>MAKVKGIRAIDLIAAGVLVAFSFLGSKFSGVWDWDLWLTITLLVAPLTRKRWPLPTFVVLVGILVVCSLRTEITIACILVAGLAAYIVRRDLLHPSRTIATVIFLLGDIIGLFAFAPGLVDEDVFKKFIYVTWSVTLLVACGLMGELRRRTLEAQEHALEQSLAAQREEFEKLAIAQRSHIAREIHDLVTHSLTVIVAQADGGRYAGCEEAKEEALASISKVGRESLQQMRSVVTFLREGEGHAASPSIGLTDIAGLVQQTVRSGLAVSYRVTGEPQPVSDSTSLAMYRIVQEALTNAKNHGTGTAELEIEWKPDAVTMKIQNPCLDRAQGIGLGVNGMRERAELSGGRCTAGPQGNNWQVLATFPLGAHA</sequence>
<dbReference type="PANTHER" id="PTHR24421:SF10">
    <property type="entry name" value="NITRATE_NITRITE SENSOR PROTEIN NARQ"/>
    <property type="match status" value="1"/>
</dbReference>
<keyword evidence="4" id="KW-0808">Transferase</keyword>
<feature type="transmembrane region" description="Helical" evidence="9">
    <location>
        <begin position="128"/>
        <end position="147"/>
    </location>
</feature>
<evidence type="ECO:0000259" key="10">
    <source>
        <dbReference type="Pfam" id="PF07730"/>
    </source>
</evidence>
<dbReference type="OrthoDB" id="227596at2"/>
<keyword evidence="8" id="KW-0902">Two-component regulatory system</keyword>
<dbReference type="SUPFAM" id="SSF55874">
    <property type="entry name" value="ATPase domain of HSP90 chaperone/DNA topoisomerase II/histidine kinase"/>
    <property type="match status" value="1"/>
</dbReference>
<keyword evidence="9" id="KW-1133">Transmembrane helix</keyword>
<comment type="catalytic activity">
    <reaction evidence="1">
        <text>ATP + protein L-histidine = ADP + protein N-phospho-L-histidine.</text>
        <dbReference type="EC" id="2.7.13.3"/>
    </reaction>
</comment>
<dbReference type="GO" id="GO:0046983">
    <property type="term" value="F:protein dimerization activity"/>
    <property type="evidence" value="ECO:0007669"/>
    <property type="project" value="InterPro"/>
</dbReference>
<evidence type="ECO:0000256" key="8">
    <source>
        <dbReference type="ARBA" id="ARBA00023012"/>
    </source>
</evidence>
<keyword evidence="6 11" id="KW-0418">Kinase</keyword>
<evidence type="ECO:0000256" key="5">
    <source>
        <dbReference type="ARBA" id="ARBA00022741"/>
    </source>
</evidence>
<dbReference type="EC" id="2.7.13.3" evidence="2"/>
<dbReference type="PANTHER" id="PTHR24421">
    <property type="entry name" value="NITRATE/NITRITE SENSOR PROTEIN NARX-RELATED"/>
    <property type="match status" value="1"/>
</dbReference>
<dbReference type="GO" id="GO:0000155">
    <property type="term" value="F:phosphorelay sensor kinase activity"/>
    <property type="evidence" value="ECO:0007669"/>
    <property type="project" value="InterPro"/>
</dbReference>
<evidence type="ECO:0000313" key="11">
    <source>
        <dbReference type="EMBL" id="AKK01967.1"/>
    </source>
</evidence>
<dbReference type="InterPro" id="IPR011712">
    <property type="entry name" value="Sig_transdc_His_kin_sub3_dim/P"/>
</dbReference>
<keyword evidence="9" id="KW-0472">Membrane</keyword>
<dbReference type="GO" id="GO:0016020">
    <property type="term" value="C:membrane"/>
    <property type="evidence" value="ECO:0007669"/>
    <property type="project" value="InterPro"/>
</dbReference>
<dbReference type="InterPro" id="IPR050482">
    <property type="entry name" value="Sensor_HK_TwoCompSys"/>
</dbReference>